<name>A0A9E6ZZG1_9HYPH</name>
<organism evidence="1 2">
    <name type="scientific">Ancylobacter polymorphus</name>
    <dbReference type="NCBI Taxonomy" id="223390"/>
    <lineage>
        <taxon>Bacteria</taxon>
        <taxon>Pseudomonadati</taxon>
        <taxon>Pseudomonadota</taxon>
        <taxon>Alphaproteobacteria</taxon>
        <taxon>Hyphomicrobiales</taxon>
        <taxon>Xanthobacteraceae</taxon>
        <taxon>Ancylobacter</taxon>
    </lineage>
</organism>
<gene>
    <name evidence="1" type="ORF">K9D25_10185</name>
</gene>
<accession>A0A9E6ZZG1</accession>
<evidence type="ECO:0000313" key="1">
    <source>
        <dbReference type="EMBL" id="UOK73032.1"/>
    </source>
</evidence>
<dbReference type="RefSeq" id="WP_244450725.1">
    <property type="nucleotide sequence ID" value="NZ_CP083239.1"/>
</dbReference>
<dbReference type="Proteomes" id="UP000831684">
    <property type="component" value="Chromosome"/>
</dbReference>
<dbReference type="AlphaFoldDB" id="A0A9E6ZZG1"/>
<dbReference type="EMBL" id="CP083239">
    <property type="protein sequence ID" value="UOK73032.1"/>
    <property type="molecule type" value="Genomic_DNA"/>
</dbReference>
<proteinExistence type="predicted"/>
<evidence type="ECO:0000313" key="2">
    <source>
        <dbReference type="Proteomes" id="UP000831684"/>
    </source>
</evidence>
<sequence length="88" mass="9358">MTTIFRAAIFVRTDRQAETVLTTEDMAGLSDADLLAAGVACYNDVSAEENADADGICHGVTHERDAVTGEMAESRQVIGSIVIGKWKA</sequence>
<protein>
    <submittedName>
        <fullName evidence="1">Uncharacterized protein</fullName>
    </submittedName>
</protein>
<dbReference type="KEGG" id="apol:K9D25_10185"/>
<reference evidence="1" key="1">
    <citation type="submission" date="2021-09" db="EMBL/GenBank/DDBJ databases">
        <title>Network and meta-omics reveal the key degrader and cooperation patterns in an efficient 1,4-dioxane-degrading microbial community.</title>
        <authorList>
            <person name="Dai C."/>
        </authorList>
    </citation>
    <scope>NUCLEOTIDE SEQUENCE</scope>
    <source>
        <strain evidence="1">ZM13</strain>
    </source>
</reference>